<sequence length="126" mass="14595">MVTDNESRKSDEPQMWCGLLLSRIEIITKDDRTVRHQLRSPRWLRRGSTYMCSFTILQEKLKRCETDSTKYESTSPTWADNLPPKVRPMNLSQRSNSFHYSPRNSLTDSNNSEASGFMSACPPHPK</sequence>
<feature type="region of interest" description="Disordered" evidence="1">
    <location>
        <begin position="66"/>
        <end position="126"/>
    </location>
</feature>
<accession>A0A2P6N5B6</accession>
<evidence type="ECO:0000313" key="3">
    <source>
        <dbReference type="Proteomes" id="UP000241769"/>
    </source>
</evidence>
<comment type="caution">
    <text evidence="2">The sequence shown here is derived from an EMBL/GenBank/DDBJ whole genome shotgun (WGS) entry which is preliminary data.</text>
</comment>
<dbReference type="InParanoid" id="A0A2P6N5B6"/>
<feature type="compositionally biased region" description="Polar residues" evidence="1">
    <location>
        <begin position="90"/>
        <end position="114"/>
    </location>
</feature>
<organism evidence="2 3">
    <name type="scientific">Planoprotostelium fungivorum</name>
    <dbReference type="NCBI Taxonomy" id="1890364"/>
    <lineage>
        <taxon>Eukaryota</taxon>
        <taxon>Amoebozoa</taxon>
        <taxon>Evosea</taxon>
        <taxon>Variosea</taxon>
        <taxon>Cavosteliida</taxon>
        <taxon>Cavosteliaceae</taxon>
        <taxon>Planoprotostelium</taxon>
    </lineage>
</organism>
<dbReference type="AlphaFoldDB" id="A0A2P6N5B6"/>
<evidence type="ECO:0000313" key="2">
    <source>
        <dbReference type="EMBL" id="PRP79143.1"/>
    </source>
</evidence>
<dbReference type="EMBL" id="MDYQ01000195">
    <property type="protein sequence ID" value="PRP79143.1"/>
    <property type="molecule type" value="Genomic_DNA"/>
</dbReference>
<keyword evidence="3" id="KW-1185">Reference proteome</keyword>
<reference evidence="2 3" key="1">
    <citation type="journal article" date="2018" name="Genome Biol. Evol.">
        <title>Multiple Roots of Fruiting Body Formation in Amoebozoa.</title>
        <authorList>
            <person name="Hillmann F."/>
            <person name="Forbes G."/>
            <person name="Novohradska S."/>
            <person name="Ferling I."/>
            <person name="Riege K."/>
            <person name="Groth M."/>
            <person name="Westermann M."/>
            <person name="Marz M."/>
            <person name="Spaller T."/>
            <person name="Winckler T."/>
            <person name="Schaap P."/>
            <person name="Glockner G."/>
        </authorList>
    </citation>
    <scope>NUCLEOTIDE SEQUENCE [LARGE SCALE GENOMIC DNA]</scope>
    <source>
        <strain evidence="2 3">Jena</strain>
    </source>
</reference>
<gene>
    <name evidence="2" type="ORF">PROFUN_13093</name>
</gene>
<dbReference type="Proteomes" id="UP000241769">
    <property type="component" value="Unassembled WGS sequence"/>
</dbReference>
<evidence type="ECO:0000256" key="1">
    <source>
        <dbReference type="SAM" id="MobiDB-lite"/>
    </source>
</evidence>
<proteinExistence type="predicted"/>
<protein>
    <submittedName>
        <fullName evidence="2">Uncharacterized protein</fullName>
    </submittedName>
</protein>
<name>A0A2P6N5B6_9EUKA</name>